<dbReference type="Pfam" id="PF05635">
    <property type="entry name" value="23S_rRNA_IVP"/>
    <property type="match status" value="1"/>
</dbReference>
<proteinExistence type="predicted"/>
<dbReference type="SUPFAM" id="SSF158446">
    <property type="entry name" value="IVS-encoded protein-like"/>
    <property type="match status" value="1"/>
</dbReference>
<dbReference type="PANTHER" id="PTHR38471">
    <property type="entry name" value="FOUR HELIX BUNDLE PROTEIN"/>
    <property type="match status" value="1"/>
</dbReference>
<evidence type="ECO:0008006" key="3">
    <source>
        <dbReference type="Google" id="ProtNLM"/>
    </source>
</evidence>
<evidence type="ECO:0000313" key="1">
    <source>
        <dbReference type="EMBL" id="CAH2408643.1"/>
    </source>
</evidence>
<keyword evidence="2" id="KW-1185">Reference proteome</keyword>
<dbReference type="EMBL" id="CAKXZT010000168">
    <property type="protein sequence ID" value="CAH2408643.1"/>
    <property type="molecule type" value="Genomic_DNA"/>
</dbReference>
<name>A0ABN8KG88_9HYPH</name>
<protein>
    <recommendedName>
        <fullName evidence="3">Four helix bundle protein</fullName>
    </recommendedName>
</protein>
<dbReference type="NCBIfam" id="NF008911">
    <property type="entry name" value="PRK12275.1-2"/>
    <property type="match status" value="1"/>
</dbReference>
<reference evidence="1 2" key="1">
    <citation type="submission" date="2022-03" db="EMBL/GenBank/DDBJ databases">
        <authorList>
            <person name="Brunel B."/>
        </authorList>
    </citation>
    <scope>NUCLEOTIDE SEQUENCE [LARGE SCALE GENOMIC DNA]</scope>
    <source>
        <strain evidence="1">STM5069sample</strain>
    </source>
</reference>
<dbReference type="RefSeq" id="WP_254021857.1">
    <property type="nucleotide sequence ID" value="NZ_CAKXZT010000168.1"/>
</dbReference>
<dbReference type="Gene3D" id="1.20.1440.60">
    <property type="entry name" value="23S rRNA-intervening sequence"/>
    <property type="match status" value="1"/>
</dbReference>
<accession>A0ABN8KG88</accession>
<organism evidence="1 2">
    <name type="scientific">Mesorhizobium escarrei</name>
    <dbReference type="NCBI Taxonomy" id="666018"/>
    <lineage>
        <taxon>Bacteria</taxon>
        <taxon>Pseudomonadati</taxon>
        <taxon>Pseudomonadota</taxon>
        <taxon>Alphaproteobacteria</taxon>
        <taxon>Hyphomicrobiales</taxon>
        <taxon>Phyllobacteriaceae</taxon>
        <taxon>Mesorhizobium</taxon>
    </lineage>
</organism>
<comment type="caution">
    <text evidence="1">The sequence shown here is derived from an EMBL/GenBank/DDBJ whole genome shotgun (WGS) entry which is preliminary data.</text>
</comment>
<dbReference type="InterPro" id="IPR036583">
    <property type="entry name" value="23S_rRNA_IVS_sf"/>
</dbReference>
<dbReference type="InterPro" id="IPR012657">
    <property type="entry name" value="23S_rRNA-intervening_sequence"/>
</dbReference>
<dbReference type="PANTHER" id="PTHR38471:SF2">
    <property type="entry name" value="FOUR HELIX BUNDLE PROTEIN"/>
    <property type="match status" value="1"/>
</dbReference>
<sequence length="131" mass="14848">MERRDETSGKINDYRDLNVWKDSMELAADIYLATKAFPREELFGMTSQMRRAAVSIPANIAEGFGRGQRKPFVQFLRVAQGSLKELETHTLLSMRFGLLDEKSAGVLSLRFEKLGKMMRSFIRSLEVGAGK</sequence>
<dbReference type="CDD" id="cd16377">
    <property type="entry name" value="23S_rRNA_IVP_like"/>
    <property type="match status" value="1"/>
</dbReference>
<dbReference type="Proteomes" id="UP001153050">
    <property type="component" value="Unassembled WGS sequence"/>
</dbReference>
<gene>
    <name evidence="1" type="ORF">MES5069_70261</name>
</gene>
<dbReference type="NCBIfam" id="TIGR02436">
    <property type="entry name" value="four helix bundle protein"/>
    <property type="match status" value="1"/>
</dbReference>
<evidence type="ECO:0000313" key="2">
    <source>
        <dbReference type="Proteomes" id="UP001153050"/>
    </source>
</evidence>